<evidence type="ECO:0000313" key="3">
    <source>
        <dbReference type="Proteomes" id="UP001499854"/>
    </source>
</evidence>
<dbReference type="Pfam" id="PF03435">
    <property type="entry name" value="Sacchrp_dh_NADP"/>
    <property type="match status" value="1"/>
</dbReference>
<name>A0ABP5DQQ7_9ACTN</name>
<evidence type="ECO:0000259" key="1">
    <source>
        <dbReference type="Pfam" id="PF03435"/>
    </source>
</evidence>
<dbReference type="EMBL" id="BAAAQM010000032">
    <property type="protein sequence ID" value="GAA1984052.1"/>
    <property type="molecule type" value="Genomic_DNA"/>
</dbReference>
<dbReference type="InterPro" id="IPR036291">
    <property type="entry name" value="NAD(P)-bd_dom_sf"/>
</dbReference>
<evidence type="ECO:0000313" key="2">
    <source>
        <dbReference type="EMBL" id="GAA1984052.1"/>
    </source>
</evidence>
<gene>
    <name evidence="2" type="ORF">GCM10009838_52390</name>
</gene>
<dbReference type="InterPro" id="IPR051276">
    <property type="entry name" value="Saccharopine_DH-like_oxidrdct"/>
</dbReference>
<dbReference type="SUPFAM" id="SSF51735">
    <property type="entry name" value="NAD(P)-binding Rossmann-fold domains"/>
    <property type="match status" value="1"/>
</dbReference>
<organism evidence="2 3">
    <name type="scientific">Catenulispora subtropica</name>
    <dbReference type="NCBI Taxonomy" id="450798"/>
    <lineage>
        <taxon>Bacteria</taxon>
        <taxon>Bacillati</taxon>
        <taxon>Actinomycetota</taxon>
        <taxon>Actinomycetes</taxon>
        <taxon>Catenulisporales</taxon>
        <taxon>Catenulisporaceae</taxon>
        <taxon>Catenulispora</taxon>
    </lineage>
</organism>
<dbReference type="InterPro" id="IPR005097">
    <property type="entry name" value="Sacchrp_dh_NADP-bd"/>
</dbReference>
<dbReference type="PANTHER" id="PTHR12286:SF5">
    <property type="entry name" value="SACCHAROPINE DEHYDROGENASE-LIKE OXIDOREDUCTASE"/>
    <property type="match status" value="1"/>
</dbReference>
<accession>A0ABP5DQQ7</accession>
<reference evidence="3" key="1">
    <citation type="journal article" date="2019" name="Int. J. Syst. Evol. Microbiol.">
        <title>The Global Catalogue of Microorganisms (GCM) 10K type strain sequencing project: providing services to taxonomists for standard genome sequencing and annotation.</title>
        <authorList>
            <consortium name="The Broad Institute Genomics Platform"/>
            <consortium name="The Broad Institute Genome Sequencing Center for Infectious Disease"/>
            <person name="Wu L."/>
            <person name="Ma J."/>
        </authorList>
    </citation>
    <scope>NUCLEOTIDE SEQUENCE [LARGE SCALE GENOMIC DNA]</scope>
    <source>
        <strain evidence="3">JCM 16013</strain>
    </source>
</reference>
<dbReference type="PANTHER" id="PTHR12286">
    <property type="entry name" value="SACCHAROPINE DEHYDROGENASE-LIKE OXIDOREDUCTASE"/>
    <property type="match status" value="1"/>
</dbReference>
<protein>
    <submittedName>
        <fullName evidence="2">Saccharopine dehydrogenase NADP-binding domain-containing protein</fullName>
    </submittedName>
</protein>
<proteinExistence type="predicted"/>
<sequence>MTDPGRKYDLVLFGATGFTGSLVADYLAEHAPAAARWALAGRSTAKLAAVRDRLAERHPHLKELPLVVADATDRAALKELADSTRVVISTVGPYLRYGEPLVAACADAGCDYVDLTGEPEFVDAMFLKHHARALETGARLVHACGFDSIPADLGVLYTMRQLGPQDGPVRIQGFIRSNGAFSGGTLASAMTAMSRPGAMARTAKARRAAQPLPAGRRVGVLAGPPRHDRVAHAWIAPLPVIDNQIVLRSAAALPEYGPDFRYGHYAAVRRLPMGLAGLAGIGVLAVSAQIKPLRSAVGRYVKPGEGPDERRRAKSWFTLRLHAKAGGRSVVTEVSGGDPGYGETSKMLAESALCLAFDDLPVTAGQVTTAEAMGDALIARLTRAGIVFRTLEEPPTQSPGPVRRG</sequence>
<comment type="caution">
    <text evidence="2">The sequence shown here is derived from an EMBL/GenBank/DDBJ whole genome shotgun (WGS) entry which is preliminary data.</text>
</comment>
<feature type="domain" description="Saccharopine dehydrogenase NADP binding" evidence="1">
    <location>
        <begin position="11"/>
        <end position="135"/>
    </location>
</feature>
<dbReference type="Proteomes" id="UP001499854">
    <property type="component" value="Unassembled WGS sequence"/>
</dbReference>
<keyword evidence="3" id="KW-1185">Reference proteome</keyword>
<dbReference type="Gene3D" id="3.40.50.720">
    <property type="entry name" value="NAD(P)-binding Rossmann-like Domain"/>
    <property type="match status" value="1"/>
</dbReference>